<proteinExistence type="predicted"/>
<keyword evidence="3" id="KW-1185">Reference proteome</keyword>
<dbReference type="Proteomes" id="UP000063781">
    <property type="component" value="Chromosome"/>
</dbReference>
<organism evidence="2 3">
    <name type="scientific">Erysipelothrix larvae</name>
    <dbReference type="NCBI Taxonomy" id="1514105"/>
    <lineage>
        <taxon>Bacteria</taxon>
        <taxon>Bacillati</taxon>
        <taxon>Bacillota</taxon>
        <taxon>Erysipelotrichia</taxon>
        <taxon>Erysipelotrichales</taxon>
        <taxon>Erysipelotrichaceae</taxon>
        <taxon>Erysipelothrix</taxon>
    </lineage>
</organism>
<dbReference type="AlphaFoldDB" id="A0A120JTD0"/>
<evidence type="ECO:0000259" key="1">
    <source>
        <dbReference type="PROSITE" id="PS51707"/>
    </source>
</evidence>
<dbReference type="InterPro" id="IPR033469">
    <property type="entry name" value="CYTH-like_dom_sf"/>
</dbReference>
<dbReference type="OrthoDB" id="1654293at2"/>
<feature type="domain" description="CYTH" evidence="1">
    <location>
        <begin position="4"/>
        <end position="179"/>
    </location>
</feature>
<dbReference type="SUPFAM" id="SSF55154">
    <property type="entry name" value="CYTH-like phosphatases"/>
    <property type="match status" value="1"/>
</dbReference>
<evidence type="ECO:0000313" key="2">
    <source>
        <dbReference type="EMBL" id="AMC92445.1"/>
    </source>
</evidence>
<dbReference type="Pfam" id="PF01928">
    <property type="entry name" value="CYTH"/>
    <property type="match status" value="1"/>
</dbReference>
<accession>A0A120JTD0</accession>
<dbReference type="STRING" id="1514105.AOC36_00085"/>
<reference evidence="2 3" key="1">
    <citation type="submission" date="2015-10" db="EMBL/GenBank/DDBJ databases">
        <title>Erysipelothrix larvae sp. LV19 isolated from the larval gut of the rhinoceros beetle, Trypoxylus dichotomus.</title>
        <authorList>
            <person name="Lim S."/>
            <person name="Kim B.-C."/>
        </authorList>
    </citation>
    <scope>NUCLEOTIDE SEQUENCE [LARGE SCALE GENOMIC DNA]</scope>
    <source>
        <strain evidence="2 3">LV19</strain>
    </source>
</reference>
<gene>
    <name evidence="2" type="ORF">AOC36_00085</name>
</gene>
<dbReference type="RefSeq" id="WP_067629633.1">
    <property type="nucleotide sequence ID" value="NZ_CP013213.1"/>
</dbReference>
<dbReference type="EMBL" id="CP013213">
    <property type="protein sequence ID" value="AMC92445.1"/>
    <property type="molecule type" value="Genomic_DNA"/>
</dbReference>
<dbReference type="Gene3D" id="2.40.320.10">
    <property type="entry name" value="Hypothetical Protein Pfu-838710-001"/>
    <property type="match status" value="1"/>
</dbReference>
<name>A0A120JTD0_9FIRM</name>
<sequence length="185" mass="21992">MKTHLEIEYKTALTREEYQEMMYHFPFEGPISQSNTYYDTEDTRLQNQGVMCRIRKEGETTLFTLKEPQEEGVLEYEFYMLGEQQDNKRAQDILLPFHVGLSELKEVTFSNTVRFVYKDVYGTWCLDVTQFPHHKDYELEYELHKQEDRARSHFLSVLAELNIEYVESPPKFLRAINSSPEAPVE</sequence>
<protein>
    <recommendedName>
        <fullName evidence="1">CYTH domain-containing protein</fullName>
    </recommendedName>
</protein>
<dbReference type="KEGG" id="erl:AOC36_00085"/>
<evidence type="ECO:0000313" key="3">
    <source>
        <dbReference type="Proteomes" id="UP000063781"/>
    </source>
</evidence>
<dbReference type="SMART" id="SM01118">
    <property type="entry name" value="CYTH"/>
    <property type="match status" value="1"/>
</dbReference>
<dbReference type="InterPro" id="IPR023577">
    <property type="entry name" value="CYTH_domain"/>
</dbReference>
<dbReference type="PROSITE" id="PS51707">
    <property type="entry name" value="CYTH"/>
    <property type="match status" value="1"/>
</dbReference>